<protein>
    <recommendedName>
        <fullName evidence="4">DUF3604 domain-containing protein</fullName>
    </recommendedName>
</protein>
<keyword evidence="3" id="KW-1185">Reference proteome</keyword>
<evidence type="ECO:0000313" key="3">
    <source>
        <dbReference type="Proteomes" id="UP000599578"/>
    </source>
</evidence>
<dbReference type="RefSeq" id="WP_188859482.1">
    <property type="nucleotide sequence ID" value="NZ_BMLT01000003.1"/>
</dbReference>
<reference evidence="2 3" key="1">
    <citation type="journal article" date="2014" name="Int. J. Syst. Evol. Microbiol.">
        <title>Complete genome sequence of Corynebacterium casei LMG S-19264T (=DSM 44701T), isolated from a smear-ripened cheese.</title>
        <authorList>
            <consortium name="US DOE Joint Genome Institute (JGI-PGF)"/>
            <person name="Walter F."/>
            <person name="Albersmeier A."/>
            <person name="Kalinowski J."/>
            <person name="Ruckert C."/>
        </authorList>
    </citation>
    <scope>NUCLEOTIDE SEQUENCE [LARGE SCALE GENOMIC DNA]</scope>
    <source>
        <strain evidence="2 3">CGMCC 1.7286</strain>
    </source>
</reference>
<feature type="signal peptide" evidence="1">
    <location>
        <begin position="1"/>
        <end position="20"/>
    </location>
</feature>
<dbReference type="EMBL" id="BMLT01000003">
    <property type="protein sequence ID" value="GGO78951.1"/>
    <property type="molecule type" value="Genomic_DNA"/>
</dbReference>
<dbReference type="Gene3D" id="3.20.20.140">
    <property type="entry name" value="Metal-dependent hydrolases"/>
    <property type="match status" value="1"/>
</dbReference>
<dbReference type="AlphaFoldDB" id="A0A917ZC94"/>
<comment type="caution">
    <text evidence="2">The sequence shown here is derived from an EMBL/GenBank/DDBJ whole genome shotgun (WGS) entry which is preliminary data.</text>
</comment>
<dbReference type="InterPro" id="IPR022028">
    <property type="entry name" value="DUF3604"/>
</dbReference>
<feature type="chain" id="PRO_5037918685" description="DUF3604 domain-containing protein" evidence="1">
    <location>
        <begin position="21"/>
        <end position="628"/>
    </location>
</feature>
<dbReference type="Proteomes" id="UP000599578">
    <property type="component" value="Unassembled WGS sequence"/>
</dbReference>
<dbReference type="Pfam" id="PF12228">
    <property type="entry name" value="DUF3604"/>
    <property type="match status" value="1"/>
</dbReference>
<sequence length="628" mass="70088">MKKTTLSIAVLASLCSSAFAASGSQSYSPKAGQDYPQQVYWGDTHLHTSYSFDASMMGNKQLGPADAYRFARGEEVEAHNGMVARLDRPLDFLMVSDHSEYLGLIPMLGTGDPELLNDPVGKRWAVLLGGDTDQSLKAMFEIHHDINTNHKSLANAKVERSAWDDIIAAADRYNDPGKFTTFIGYEWTTMPGGDNLHRVVLFADDASKAGQVLPFSSFDSENPEDLWRYLQSYEDKTGGRVLAIPHNGNVSNGLMFALTDRDGNPLSRQYAETRSRWEPVAEVTQIKGDGETHPKLSPEDEFADFETWDKGNLTADALKDDSMLPYEYARSALRLGLQQEAKLGVNPFKFGMIGSTDAHTSLSSGEENNFWGKFSVYEPNPSRAGEYAYTEGRQGKVFSLRGEETAAAGYAAVWATENTRDALFDAMKRRETYATTGPRMTVRFFGGWDFDEHEVERPDYVLQGYRKGVPMGGDLTAAPADRSPRFMVSATRDPEGANLDRVQIVKGWLEADGTTEEKVYDVAWSGERTPDANGKLAPVGDTADSRNATWRNSIGAAELTSVWTDPDFDRAQRAFYYVRVLQIPTPRWPTYDEKHFHYQLEDRSTPEHIQERAYTSPIWYTPAQGTES</sequence>
<gene>
    <name evidence="2" type="ORF">GCM10011348_12050</name>
</gene>
<accession>A0A917ZC94</accession>
<proteinExistence type="predicted"/>
<keyword evidence="1" id="KW-0732">Signal</keyword>
<evidence type="ECO:0000256" key="1">
    <source>
        <dbReference type="SAM" id="SignalP"/>
    </source>
</evidence>
<organism evidence="2 3">
    <name type="scientific">Marinobacterium nitratireducens</name>
    <dbReference type="NCBI Taxonomy" id="518897"/>
    <lineage>
        <taxon>Bacteria</taxon>
        <taxon>Pseudomonadati</taxon>
        <taxon>Pseudomonadota</taxon>
        <taxon>Gammaproteobacteria</taxon>
        <taxon>Oceanospirillales</taxon>
        <taxon>Oceanospirillaceae</taxon>
        <taxon>Marinobacterium</taxon>
    </lineage>
</organism>
<name>A0A917ZC94_9GAMM</name>
<evidence type="ECO:0008006" key="4">
    <source>
        <dbReference type="Google" id="ProtNLM"/>
    </source>
</evidence>
<evidence type="ECO:0000313" key="2">
    <source>
        <dbReference type="EMBL" id="GGO78951.1"/>
    </source>
</evidence>